<dbReference type="EMBL" id="KR091910">
    <property type="protein sequence ID" value="AKS25444.1"/>
    <property type="molecule type" value="Genomic_DNA"/>
</dbReference>
<sequence length="178" mass="20889">MKSHNVERIIEKRIKNNHIVSVVRQMTRANKFYKKTAVIQKFVHEYYNFNNKTRSDTISLILDAFDISTNDDRTTALLNDSFYRACKLTNVVLVAGFKKQQLVDVRQNVRLQCYLVKDSPICEECYRAMDGGKSEPDIKSECCIEPEHSYFFCCSYICECCYTNKLYTKMYVCSFILK</sequence>
<name>A0A0K0WSA6_9BBAC</name>
<gene>
    <name evidence="1" type="ORF">clas101</name>
</gene>
<protein>
    <submittedName>
        <fullName evidence="1">Clas101</fullName>
    </submittedName>
</protein>
<evidence type="ECO:0000313" key="2">
    <source>
        <dbReference type="Proteomes" id="UP000232791"/>
    </source>
</evidence>
<accession>A0A0K0WSA6</accession>
<organism evidence="1 2">
    <name type="scientific">Clostera anastomosis granulovirus B</name>
    <dbReference type="NCBI Taxonomy" id="1986290"/>
    <lineage>
        <taxon>Viruses</taxon>
        <taxon>Viruses incertae sedis</taxon>
        <taxon>Naldaviricetes</taxon>
        <taxon>Lefavirales</taxon>
        <taxon>Baculoviridae</taxon>
        <taxon>Betabaculovirus</taxon>
        <taxon>Betabaculovirus alterclanastomosis</taxon>
    </lineage>
</organism>
<proteinExistence type="predicted"/>
<dbReference type="Proteomes" id="UP000232791">
    <property type="component" value="Segment"/>
</dbReference>
<dbReference type="OrthoDB" id="19990at10239"/>
<evidence type="ECO:0000313" key="1">
    <source>
        <dbReference type="EMBL" id="AKS25444.1"/>
    </source>
</evidence>
<reference evidence="1 2" key="1">
    <citation type="journal article" date="2015" name="PLoS ONE">
        <title>The Complete Genome of a New Betabaculovirus from Clostera anastomosis.</title>
        <authorList>
            <person name="Yin F."/>
            <person name="Zhu Z."/>
            <person name="Liu X."/>
            <person name="Hou D."/>
            <person name="Wang J."/>
            <person name="Zhang L."/>
            <person name="Wang M."/>
            <person name="Kou Z."/>
            <person name="Wang H."/>
            <person name="Deng F."/>
            <person name="Hu Z."/>
        </authorList>
    </citation>
    <scope>NUCLEOTIDE SEQUENCE [LARGE SCALE GENOMIC DNA]</scope>
    <source>
        <strain evidence="1 2">ClasGV-B</strain>
    </source>
</reference>
<keyword evidence="2" id="KW-1185">Reference proteome</keyword>